<dbReference type="EMBL" id="BPPX01000029">
    <property type="protein sequence ID" value="GJC87957.1"/>
    <property type="molecule type" value="Genomic_DNA"/>
</dbReference>
<sequence length="141" mass="16083">MVTEMYVWKDGMSLGGSREFNAFYKQANKANKAMTNDNIDGIKTTRRRKLVGYSDSDSESDADVPTGETSCPPELQNENELAQIVIQLQHQYTREVGKLERQQEEAERQLGVWKAQVEDRLQMQVNVMTAIIKTRRGGAER</sequence>
<evidence type="ECO:0000256" key="2">
    <source>
        <dbReference type="SAM" id="MobiDB-lite"/>
    </source>
</evidence>
<dbReference type="Proteomes" id="UP001055172">
    <property type="component" value="Unassembled WGS sequence"/>
</dbReference>
<evidence type="ECO:0000256" key="1">
    <source>
        <dbReference type="SAM" id="Coils"/>
    </source>
</evidence>
<name>A0AA37LX85_9PEZI</name>
<proteinExistence type="predicted"/>
<accession>A0AA37LX85</accession>
<feature type="coiled-coil region" evidence="1">
    <location>
        <begin position="89"/>
        <end position="116"/>
    </location>
</feature>
<evidence type="ECO:0000313" key="4">
    <source>
        <dbReference type="Proteomes" id="UP001055172"/>
    </source>
</evidence>
<reference evidence="3 4" key="1">
    <citation type="submission" date="2021-07" db="EMBL/GenBank/DDBJ databases">
        <title>Genome data of Colletotrichum spaethianum.</title>
        <authorList>
            <person name="Utami Y.D."/>
            <person name="Hiruma K."/>
        </authorList>
    </citation>
    <scope>NUCLEOTIDE SEQUENCE [LARGE SCALE GENOMIC DNA]</scope>
    <source>
        <strain evidence="3 4">MAFF 242679</strain>
    </source>
</reference>
<organism evidence="3 4">
    <name type="scientific">Colletotrichum liriopes</name>
    <dbReference type="NCBI Taxonomy" id="708192"/>
    <lineage>
        <taxon>Eukaryota</taxon>
        <taxon>Fungi</taxon>
        <taxon>Dikarya</taxon>
        <taxon>Ascomycota</taxon>
        <taxon>Pezizomycotina</taxon>
        <taxon>Sordariomycetes</taxon>
        <taxon>Hypocreomycetidae</taxon>
        <taxon>Glomerellales</taxon>
        <taxon>Glomerellaceae</taxon>
        <taxon>Colletotrichum</taxon>
        <taxon>Colletotrichum spaethianum species complex</taxon>
    </lineage>
</organism>
<keyword evidence="4" id="KW-1185">Reference proteome</keyword>
<keyword evidence="1" id="KW-0175">Coiled coil</keyword>
<comment type="caution">
    <text evidence="3">The sequence shown here is derived from an EMBL/GenBank/DDBJ whole genome shotgun (WGS) entry which is preliminary data.</text>
</comment>
<feature type="region of interest" description="Disordered" evidence="2">
    <location>
        <begin position="48"/>
        <end position="74"/>
    </location>
</feature>
<dbReference type="AlphaFoldDB" id="A0AA37LX85"/>
<protein>
    <submittedName>
        <fullName evidence="3">Uncharacterized protein</fullName>
    </submittedName>
</protein>
<gene>
    <name evidence="3" type="ORF">ColLi_10795</name>
</gene>
<evidence type="ECO:0000313" key="3">
    <source>
        <dbReference type="EMBL" id="GJC87957.1"/>
    </source>
</evidence>